<evidence type="ECO:0000256" key="1">
    <source>
        <dbReference type="SAM" id="Phobius"/>
    </source>
</evidence>
<gene>
    <name evidence="2" type="ORF">SAMN04487961_3034</name>
</gene>
<keyword evidence="1" id="KW-0472">Membrane</keyword>
<keyword evidence="1" id="KW-0812">Transmembrane</keyword>
<keyword evidence="3" id="KW-1185">Reference proteome</keyword>
<feature type="transmembrane region" description="Helical" evidence="1">
    <location>
        <begin position="20"/>
        <end position="38"/>
    </location>
</feature>
<accession>A0A1I4YUQ9</accession>
<keyword evidence="1" id="KW-1133">Transmembrane helix</keyword>
<dbReference type="AlphaFoldDB" id="A0A1I4YUQ9"/>
<evidence type="ECO:0000313" key="3">
    <source>
        <dbReference type="Proteomes" id="UP000199339"/>
    </source>
</evidence>
<dbReference type="RefSeq" id="WP_092005497.1">
    <property type="nucleotide sequence ID" value="NZ_FOUR01000008.1"/>
</dbReference>
<dbReference type="EMBL" id="FOUR01000008">
    <property type="protein sequence ID" value="SFN41732.1"/>
    <property type="molecule type" value="Genomic_DNA"/>
</dbReference>
<dbReference type="Proteomes" id="UP000199339">
    <property type="component" value="Unassembled WGS sequence"/>
</dbReference>
<organism evidence="2 3">
    <name type="scientific">Marinobacter pelagius</name>
    <dbReference type="NCBI Taxonomy" id="379482"/>
    <lineage>
        <taxon>Bacteria</taxon>
        <taxon>Pseudomonadati</taxon>
        <taxon>Pseudomonadota</taxon>
        <taxon>Gammaproteobacteria</taxon>
        <taxon>Pseudomonadales</taxon>
        <taxon>Marinobacteraceae</taxon>
        <taxon>Marinobacter</taxon>
    </lineage>
</organism>
<protein>
    <recommendedName>
        <fullName evidence="4">MSHA biogenesis protein MshF</fullName>
    </recommendedName>
</protein>
<proteinExistence type="predicted"/>
<reference evidence="3" key="1">
    <citation type="submission" date="2016-10" db="EMBL/GenBank/DDBJ databases">
        <authorList>
            <person name="Varghese N."/>
            <person name="Submissions S."/>
        </authorList>
    </citation>
    <scope>NUCLEOTIDE SEQUENCE [LARGE SCALE GENOMIC DNA]</scope>
    <source>
        <strain evidence="3">CGMCC 1.6775</strain>
    </source>
</reference>
<name>A0A1I4YUQ9_9GAMM</name>
<evidence type="ECO:0000313" key="2">
    <source>
        <dbReference type="EMBL" id="SFN41732.1"/>
    </source>
</evidence>
<evidence type="ECO:0008006" key="4">
    <source>
        <dbReference type="Google" id="ProtNLM"/>
    </source>
</evidence>
<sequence length="174" mass="19536">MAAVSAVGYVGADNHRRFQWLVAFCLLGVAVTVLLMSLERTAAQAERQSVQLMLNQLRSALVVKGAEVMLTGGRLEDWQGTNPVDLLQSAPMNWGGDCSGAEHRKGIWCFSRGERVLVYRSRWSEFPGLNGSPEQVEWLFWRVETEFARLGKVPERRAVGLVLNRVNFGQQKPY</sequence>